<comment type="caution">
    <text evidence="1">The sequence shown here is derived from an EMBL/GenBank/DDBJ whole genome shotgun (WGS) entry which is preliminary data.</text>
</comment>
<evidence type="ECO:0000313" key="2">
    <source>
        <dbReference type="Proteomes" id="UP000559626"/>
    </source>
</evidence>
<dbReference type="Proteomes" id="UP000559626">
    <property type="component" value="Unassembled WGS sequence"/>
</dbReference>
<reference evidence="1 2" key="1">
    <citation type="submission" date="2020-04" db="EMBL/GenBank/DDBJ databases">
        <title>Hymenobacter polaris sp. nov., isolated from Arctic soil.</title>
        <authorList>
            <person name="Dahal R.H."/>
        </authorList>
    </citation>
    <scope>NUCLEOTIDE SEQUENCE [LARGE SCALE GENOMIC DNA]</scope>
    <source>
        <strain evidence="1 2">RP-2-7</strain>
    </source>
</reference>
<evidence type="ECO:0000313" key="1">
    <source>
        <dbReference type="EMBL" id="NML65440.1"/>
    </source>
</evidence>
<proteinExistence type="predicted"/>
<dbReference type="EMBL" id="JABBGH010000001">
    <property type="protein sequence ID" value="NML65440.1"/>
    <property type="molecule type" value="Genomic_DNA"/>
</dbReference>
<accession>A0A7Y0ADP8</accession>
<keyword evidence="2" id="KW-1185">Reference proteome</keyword>
<organism evidence="1 2">
    <name type="scientific">Hymenobacter polaris</name>
    <dbReference type="NCBI Taxonomy" id="2682546"/>
    <lineage>
        <taxon>Bacteria</taxon>
        <taxon>Pseudomonadati</taxon>
        <taxon>Bacteroidota</taxon>
        <taxon>Cytophagia</taxon>
        <taxon>Cytophagales</taxon>
        <taxon>Hymenobacteraceae</taxon>
        <taxon>Hymenobacter</taxon>
    </lineage>
</organism>
<protein>
    <submittedName>
        <fullName evidence="1">Uncharacterized protein</fullName>
    </submittedName>
</protein>
<dbReference type="AlphaFoldDB" id="A0A7Y0ADP8"/>
<name>A0A7Y0ADP8_9BACT</name>
<gene>
    <name evidence="1" type="ORF">HHL22_09510</name>
</gene>
<dbReference type="RefSeq" id="WP_169530737.1">
    <property type="nucleotide sequence ID" value="NZ_JABBGH010000001.1"/>
</dbReference>
<sequence length="100" mass="11360">MGLSFGEVRVGLNPFALPLLIIYYSLNRSAVHAFTRKYLLPTPSPAALARQRRESINQFKETFKRKSNESLQQMLADNRLVSNALVAARELLEERGILSR</sequence>